<gene>
    <name evidence="2" type="ORF">DFP98_101381</name>
</gene>
<feature type="transmembrane region" description="Helical" evidence="1">
    <location>
        <begin position="12"/>
        <end position="33"/>
    </location>
</feature>
<evidence type="ECO:0000256" key="1">
    <source>
        <dbReference type="SAM" id="Phobius"/>
    </source>
</evidence>
<keyword evidence="1" id="KW-0472">Membrane</keyword>
<protein>
    <submittedName>
        <fullName evidence="2">Uncharacterized protein</fullName>
    </submittedName>
</protein>
<dbReference type="Proteomes" id="UP000256977">
    <property type="component" value="Unassembled WGS sequence"/>
</dbReference>
<feature type="transmembrane region" description="Helical" evidence="1">
    <location>
        <begin position="45"/>
        <end position="65"/>
    </location>
</feature>
<evidence type="ECO:0000313" key="2">
    <source>
        <dbReference type="EMBL" id="RED89405.1"/>
    </source>
</evidence>
<name>A0A3D9KUR5_9BACL</name>
<dbReference type="RefSeq" id="WP_116058846.1">
    <property type="nucleotide sequence ID" value="NZ_QRDZ01000001.1"/>
</dbReference>
<organism evidence="2 3">
    <name type="scientific">Cohnella phaseoli</name>
    <dbReference type="NCBI Taxonomy" id="456490"/>
    <lineage>
        <taxon>Bacteria</taxon>
        <taxon>Bacillati</taxon>
        <taxon>Bacillota</taxon>
        <taxon>Bacilli</taxon>
        <taxon>Bacillales</taxon>
        <taxon>Paenibacillaceae</taxon>
        <taxon>Cohnella</taxon>
    </lineage>
</organism>
<reference evidence="2 3" key="1">
    <citation type="submission" date="2018-07" db="EMBL/GenBank/DDBJ databases">
        <title>Genomic Encyclopedia of Type Strains, Phase III (KMG-III): the genomes of soil and plant-associated and newly described type strains.</title>
        <authorList>
            <person name="Whitman W."/>
        </authorList>
    </citation>
    <scope>NUCLEOTIDE SEQUENCE [LARGE SCALE GENOMIC DNA]</scope>
    <source>
        <strain evidence="2 3">CECT 7287</strain>
    </source>
</reference>
<evidence type="ECO:0000313" key="3">
    <source>
        <dbReference type="Proteomes" id="UP000256977"/>
    </source>
</evidence>
<comment type="caution">
    <text evidence="2">The sequence shown here is derived from an EMBL/GenBank/DDBJ whole genome shotgun (WGS) entry which is preliminary data.</text>
</comment>
<proteinExistence type="predicted"/>
<dbReference type="OrthoDB" id="2680550at2"/>
<keyword evidence="1" id="KW-1133">Transmembrane helix</keyword>
<keyword evidence="1" id="KW-0812">Transmembrane</keyword>
<accession>A0A3D9KUR5</accession>
<sequence>MEITDVSGVSPGLFIAGVIFITMIGSFLSMGVLRFFQLKKRQGGIYLGLSAVSFVTMVLVVNTWFSS</sequence>
<keyword evidence="3" id="KW-1185">Reference proteome</keyword>
<dbReference type="EMBL" id="QRDZ01000001">
    <property type="protein sequence ID" value="RED89405.1"/>
    <property type="molecule type" value="Genomic_DNA"/>
</dbReference>
<dbReference type="AlphaFoldDB" id="A0A3D9KUR5"/>